<protein>
    <recommendedName>
        <fullName evidence="1">DUF58 domain-containing protein</fullName>
    </recommendedName>
</protein>
<dbReference type="InterPro" id="IPR002881">
    <property type="entry name" value="DUF58"/>
</dbReference>
<dbReference type="SUPFAM" id="SSF53300">
    <property type="entry name" value="vWA-like"/>
    <property type="match status" value="1"/>
</dbReference>
<reference evidence="2 3" key="1">
    <citation type="submission" date="2015-12" db="EMBL/GenBank/DDBJ databases">
        <authorList>
            <person name="Shamseldin A."/>
            <person name="Moawad H."/>
            <person name="Abd El-Rahim W.M."/>
            <person name="Sadowsky M.J."/>
        </authorList>
    </citation>
    <scope>NUCLEOTIDE SEQUENCE [LARGE SCALE GENOMIC DNA]</scope>
    <source>
        <strain evidence="2 3">SM2</strain>
    </source>
</reference>
<dbReference type="EMBL" id="CP014544">
    <property type="protein sequence ID" value="AMO69700.1"/>
    <property type="molecule type" value="Genomic_DNA"/>
</dbReference>
<evidence type="ECO:0000313" key="2">
    <source>
        <dbReference type="EMBL" id="AMO69700.1"/>
    </source>
</evidence>
<dbReference type="Pfam" id="PF01882">
    <property type="entry name" value="DUF58"/>
    <property type="match status" value="1"/>
</dbReference>
<dbReference type="STRING" id="1470434.AZF00_15955"/>
<evidence type="ECO:0000313" key="3">
    <source>
        <dbReference type="Proteomes" id="UP000074119"/>
    </source>
</evidence>
<evidence type="ECO:0000259" key="1">
    <source>
        <dbReference type="Pfam" id="PF01882"/>
    </source>
</evidence>
<dbReference type="PANTHER" id="PTHR33608:SF12">
    <property type="entry name" value="DUF58 DOMAIN-CONTAINING PROTEIN"/>
    <property type="match status" value="1"/>
</dbReference>
<name>A0A127M8Z6_9GAMM</name>
<dbReference type="InterPro" id="IPR036465">
    <property type="entry name" value="vWFA_dom_sf"/>
</dbReference>
<dbReference type="Proteomes" id="UP000074119">
    <property type="component" value="Chromosome"/>
</dbReference>
<dbReference type="PANTHER" id="PTHR33608">
    <property type="entry name" value="BLL2464 PROTEIN"/>
    <property type="match status" value="1"/>
</dbReference>
<dbReference type="AlphaFoldDB" id="A0A127M8Z6"/>
<feature type="domain" description="DUF58" evidence="1">
    <location>
        <begin position="63"/>
        <end position="284"/>
    </location>
</feature>
<dbReference type="RefSeq" id="WP_008252095.1">
    <property type="nucleotide sequence ID" value="NZ_CP014544.1"/>
</dbReference>
<gene>
    <name evidence="2" type="ORF">AZF00_15955</name>
</gene>
<accession>A0A127M8Z6</accession>
<dbReference type="KEGG" id="zal:AZF00_15955"/>
<organism evidence="2 3">
    <name type="scientific">Zhongshania aliphaticivorans</name>
    <dbReference type="NCBI Taxonomy" id="1470434"/>
    <lineage>
        <taxon>Bacteria</taxon>
        <taxon>Pseudomonadati</taxon>
        <taxon>Pseudomonadota</taxon>
        <taxon>Gammaproteobacteria</taxon>
        <taxon>Cellvibrionales</taxon>
        <taxon>Spongiibacteraceae</taxon>
        <taxon>Zhongshania</taxon>
    </lineage>
</organism>
<sequence length="318" mass="35555">MSSLPRGNFSAPVRGAIVDQQTLIHTRFAGAQLRATPKRRHFAKQSGSHASPVKGRGLAFHHVREYQGGDEIRHIDWRVTARTAKAHTKIFEEEKERPVVLCLDQRHAMFFGSRHCFKSVLACHVAATLAWAGLDNNDRVGGLVFTDSGHREVRPRRSHRAVLNFIHTAADYNQQLADTSASADDSIAPPQSLATAFEELRRITRPGSTVYVVSDFNGFEQDAERQLHLIARHNDVIAITISDPLEEDLPSSGMYPVSNGRERLQLMLNSGIRQQFHDRSEARQAALKASFRRAGIHHIGLTTDAPFFDLLQRGMMGK</sequence>
<proteinExistence type="predicted"/>